<accession>A0AA96V7K8</accession>
<dbReference type="PANTHER" id="PTHR42280:SF1">
    <property type="entry name" value="CITG FAMILY PROTEIN"/>
    <property type="match status" value="1"/>
</dbReference>
<organism evidence="1 2">
    <name type="scientific">Methanimicrococcus stummii</name>
    <dbReference type="NCBI Taxonomy" id="3028294"/>
    <lineage>
        <taxon>Archaea</taxon>
        <taxon>Methanobacteriati</taxon>
        <taxon>Methanobacteriota</taxon>
        <taxon>Stenosarchaea group</taxon>
        <taxon>Methanomicrobia</taxon>
        <taxon>Methanosarcinales</taxon>
        <taxon>Methanosarcinaceae</taxon>
        <taxon>Methanimicrococcus</taxon>
    </lineage>
</organism>
<dbReference type="Proteomes" id="UP001302662">
    <property type="component" value="Chromosome"/>
</dbReference>
<dbReference type="RefSeq" id="WP_316559740.1">
    <property type="nucleotide sequence ID" value="NZ_CP131062.1"/>
</dbReference>
<dbReference type="PANTHER" id="PTHR42280">
    <property type="entry name" value="CITG FAMILY PROTEIN"/>
    <property type="match status" value="1"/>
</dbReference>
<keyword evidence="1" id="KW-0328">Glycosyltransferase</keyword>
<gene>
    <name evidence="1" type="primary">citG</name>
    <name evidence="1" type="ORF">MmiEs2_03780</name>
</gene>
<reference evidence="1 2" key="1">
    <citation type="submission" date="2023-07" db="EMBL/GenBank/DDBJ databases">
        <title>Closed genome sequence of Methanimicrococcus sp. Es2.</title>
        <authorList>
            <person name="Protasov E."/>
            <person name="Platt K."/>
            <person name="Reeh H."/>
            <person name="Poehlein A."/>
            <person name="Daniel R."/>
            <person name="Brune A."/>
        </authorList>
    </citation>
    <scope>NUCLEOTIDE SEQUENCE [LARGE SCALE GENOMIC DNA]</scope>
    <source>
        <strain evidence="1 2">Es2</strain>
    </source>
</reference>
<dbReference type="Gene3D" id="1.10.4200.10">
    <property type="entry name" value="Triphosphoribosyl-dephospho-CoA protein"/>
    <property type="match status" value="1"/>
</dbReference>
<proteinExistence type="predicted"/>
<dbReference type="AlphaFoldDB" id="A0AA96V7K8"/>
<dbReference type="InterPro" id="IPR002736">
    <property type="entry name" value="CitG"/>
</dbReference>
<dbReference type="EMBL" id="CP131062">
    <property type="protein sequence ID" value="WNY28194.1"/>
    <property type="molecule type" value="Genomic_DNA"/>
</dbReference>
<dbReference type="GeneID" id="85196827"/>
<evidence type="ECO:0000313" key="2">
    <source>
        <dbReference type="Proteomes" id="UP001302662"/>
    </source>
</evidence>
<dbReference type="EC" id="2.4.2.52" evidence="1"/>
<dbReference type="KEGG" id="mees:MmiEs2_03780"/>
<dbReference type="GO" id="GO:0016757">
    <property type="term" value="F:glycosyltransferase activity"/>
    <property type="evidence" value="ECO:0007669"/>
    <property type="project" value="UniProtKB-KW"/>
</dbReference>
<dbReference type="GO" id="GO:0005524">
    <property type="term" value="F:ATP binding"/>
    <property type="evidence" value="ECO:0007669"/>
    <property type="project" value="InterPro"/>
</dbReference>
<evidence type="ECO:0000313" key="1">
    <source>
        <dbReference type="EMBL" id="WNY28194.1"/>
    </source>
</evidence>
<name>A0AA96V7K8_9EURY</name>
<sequence>MIQIPFNEEIAASAALSMVLEAASYPKPGNVHRLQDFKDTSFEHFLASALSVQSVFMKSAAGSGDSDLPAFGPLFYEAVLKSMSLQSGGNTHFGTLILLLPLTIAAGHVFETAGNESCSPKEIGNAVVLKASEICRTTTVEDAVCFYETFGTLSIPVQKPEKGMKDYELDLTESAAIEKIKLEEIPLFDLMALGSRRDMVAAEWVNGFEKSKKFAKKLQKNKAWFEENPKKCFKSTINSAVVYTFLEFLAKYPDTFIAAKHGEAESLRVQKKAAKLMKKLKKSKNLKKMIPKIQKFDQKLQKEKNNPGSLADITAAGIFIAILEGLTI</sequence>
<keyword evidence="2" id="KW-1185">Reference proteome</keyword>
<keyword evidence="1" id="KW-0808">Transferase</keyword>
<protein>
    <submittedName>
        <fullName evidence="1">2-(5''-triphosphoribosyl)-3'-dephosphocoenzyme-A synthase</fullName>
        <ecNumber evidence="1">2.4.2.52</ecNumber>
    </submittedName>
</protein>
<dbReference type="GO" id="GO:0046917">
    <property type="term" value="F:triphosphoribosyl-dephospho-CoA synthase activity"/>
    <property type="evidence" value="ECO:0007669"/>
    <property type="project" value="UniProtKB-EC"/>
</dbReference>
<dbReference type="Pfam" id="PF01874">
    <property type="entry name" value="CitG"/>
    <property type="match status" value="1"/>
</dbReference>